<evidence type="ECO:0000313" key="3">
    <source>
        <dbReference type="Proteomes" id="UP001307889"/>
    </source>
</evidence>
<evidence type="ECO:0000313" key="2">
    <source>
        <dbReference type="EMBL" id="BES96682.1"/>
    </source>
</evidence>
<feature type="chain" id="PRO_5045082488" description="Secreted protein" evidence="1">
    <location>
        <begin position="24"/>
        <end position="67"/>
    </location>
</feature>
<protein>
    <recommendedName>
        <fullName evidence="4">Secreted protein</fullName>
    </recommendedName>
</protein>
<evidence type="ECO:0000256" key="1">
    <source>
        <dbReference type="SAM" id="SignalP"/>
    </source>
</evidence>
<keyword evidence="3" id="KW-1185">Reference proteome</keyword>
<gene>
    <name evidence="2" type="ORF">NTJ_09495</name>
</gene>
<name>A0ABN7B1S3_9HEMI</name>
<reference evidence="2 3" key="1">
    <citation type="submission" date="2023-09" db="EMBL/GenBank/DDBJ databases">
        <title>Nesidiocoris tenuis whole genome shotgun sequence.</title>
        <authorList>
            <person name="Shibata T."/>
            <person name="Shimoda M."/>
            <person name="Kobayashi T."/>
            <person name="Uehara T."/>
        </authorList>
    </citation>
    <scope>NUCLEOTIDE SEQUENCE [LARGE SCALE GENOMIC DNA]</scope>
    <source>
        <strain evidence="2 3">Japan</strain>
    </source>
</reference>
<proteinExistence type="predicted"/>
<sequence>MSPGRFSLCLILLFTLILSIVRTSPITGVHDIESEMRHTPQNHCLRFRKFDMIRRCRSFVRRVRRHR</sequence>
<dbReference type="Proteomes" id="UP001307889">
    <property type="component" value="Chromosome 7"/>
</dbReference>
<feature type="signal peptide" evidence="1">
    <location>
        <begin position="1"/>
        <end position="23"/>
    </location>
</feature>
<dbReference type="EMBL" id="AP028915">
    <property type="protein sequence ID" value="BES96682.1"/>
    <property type="molecule type" value="Genomic_DNA"/>
</dbReference>
<accession>A0ABN7B1S3</accession>
<evidence type="ECO:0008006" key="4">
    <source>
        <dbReference type="Google" id="ProtNLM"/>
    </source>
</evidence>
<organism evidence="2 3">
    <name type="scientific">Nesidiocoris tenuis</name>
    <dbReference type="NCBI Taxonomy" id="355587"/>
    <lineage>
        <taxon>Eukaryota</taxon>
        <taxon>Metazoa</taxon>
        <taxon>Ecdysozoa</taxon>
        <taxon>Arthropoda</taxon>
        <taxon>Hexapoda</taxon>
        <taxon>Insecta</taxon>
        <taxon>Pterygota</taxon>
        <taxon>Neoptera</taxon>
        <taxon>Paraneoptera</taxon>
        <taxon>Hemiptera</taxon>
        <taxon>Heteroptera</taxon>
        <taxon>Panheteroptera</taxon>
        <taxon>Cimicomorpha</taxon>
        <taxon>Miridae</taxon>
        <taxon>Dicyphina</taxon>
        <taxon>Nesidiocoris</taxon>
    </lineage>
</organism>
<keyword evidence="1" id="KW-0732">Signal</keyword>